<organism evidence="3 4">
    <name type="scientific">Pelagibacterium lentulum</name>
    <dbReference type="NCBI Taxonomy" id="2029865"/>
    <lineage>
        <taxon>Bacteria</taxon>
        <taxon>Pseudomonadati</taxon>
        <taxon>Pseudomonadota</taxon>
        <taxon>Alphaproteobacteria</taxon>
        <taxon>Hyphomicrobiales</taxon>
        <taxon>Devosiaceae</taxon>
        <taxon>Pelagibacterium</taxon>
    </lineage>
</organism>
<name>A0A916VUL0_9HYPH</name>
<keyword evidence="4" id="KW-1185">Reference proteome</keyword>
<protein>
    <submittedName>
        <fullName evidence="3">D-amino-acid dehydrogenase</fullName>
    </submittedName>
</protein>
<dbReference type="EMBL" id="BMKB01000001">
    <property type="protein sequence ID" value="GGA36478.1"/>
    <property type="molecule type" value="Genomic_DNA"/>
</dbReference>
<comment type="caution">
    <text evidence="3">The sequence shown here is derived from an EMBL/GenBank/DDBJ whole genome shotgun (WGS) entry which is preliminary data.</text>
</comment>
<dbReference type="RefSeq" id="WP_127070634.1">
    <property type="nucleotide sequence ID" value="NZ_BMKB01000001.1"/>
</dbReference>
<dbReference type="OrthoDB" id="9805337at2"/>
<reference evidence="3 4" key="1">
    <citation type="journal article" date="2014" name="Int. J. Syst. Evol. Microbiol.">
        <title>Complete genome sequence of Corynebacterium casei LMG S-19264T (=DSM 44701T), isolated from a smear-ripened cheese.</title>
        <authorList>
            <consortium name="US DOE Joint Genome Institute (JGI-PGF)"/>
            <person name="Walter F."/>
            <person name="Albersmeier A."/>
            <person name="Kalinowski J."/>
            <person name="Ruckert C."/>
        </authorList>
    </citation>
    <scope>NUCLEOTIDE SEQUENCE [LARGE SCALE GENOMIC DNA]</scope>
    <source>
        <strain evidence="3 4">CGMCC 1.15896</strain>
    </source>
</reference>
<feature type="domain" description="FAD dependent oxidoreductase" evidence="2">
    <location>
        <begin position="7"/>
        <end position="396"/>
    </location>
</feature>
<evidence type="ECO:0000256" key="1">
    <source>
        <dbReference type="ARBA" id="ARBA00023002"/>
    </source>
</evidence>
<gene>
    <name evidence="3" type="ORF">GCM10011499_02260</name>
</gene>
<sequence length="415" mass="44547">MAHPHYDFCVIGAGIIGLSIALRLAETGQSVILIDKKGMAEETSRGNAGALAFADIEPLASPGMILKAPKWLFDPLGPLSIPPAYAPKILPWMLRFFRASLPDRYKASTIAQAALMNLARTEAEPLFEDAGIADLLRHDGALYLYKGEKAFSAARQIWDLRAAHGIDFEHVSGNRLADLQPGLGASFTHATFVPQWLTVSDPYDVAIGIGKAAIAKGATLETAEVKSVAQTADGVSVALADGRTINTGQLVIAAGAWSHKLAAQLGHAIPLETERGYNTTFPKGAFDLKRQLVIPGDGFVITPLDTGLRIGGAVELGGLDRAPDYRRSEIMVEKTKAILPGLRTENGRQWMGFRPSLPDTIPVIGRSKKANRVIMAFGHGHLGLTQSAATARLVRDIALDQPLPIDIAPYRAERF</sequence>
<dbReference type="Gene3D" id="3.30.9.10">
    <property type="entry name" value="D-Amino Acid Oxidase, subunit A, domain 2"/>
    <property type="match status" value="1"/>
</dbReference>
<dbReference type="AlphaFoldDB" id="A0A916VUL0"/>
<dbReference type="InterPro" id="IPR006076">
    <property type="entry name" value="FAD-dep_OxRdtase"/>
</dbReference>
<accession>A0A916VUL0</accession>
<proteinExistence type="predicted"/>
<evidence type="ECO:0000259" key="2">
    <source>
        <dbReference type="Pfam" id="PF01266"/>
    </source>
</evidence>
<dbReference type="Proteomes" id="UP000596977">
    <property type="component" value="Unassembled WGS sequence"/>
</dbReference>
<dbReference type="InterPro" id="IPR036188">
    <property type="entry name" value="FAD/NAD-bd_sf"/>
</dbReference>
<dbReference type="GO" id="GO:0016491">
    <property type="term" value="F:oxidoreductase activity"/>
    <property type="evidence" value="ECO:0007669"/>
    <property type="project" value="UniProtKB-KW"/>
</dbReference>
<dbReference type="Gene3D" id="3.50.50.60">
    <property type="entry name" value="FAD/NAD(P)-binding domain"/>
    <property type="match status" value="2"/>
</dbReference>
<evidence type="ECO:0000313" key="4">
    <source>
        <dbReference type="Proteomes" id="UP000596977"/>
    </source>
</evidence>
<keyword evidence="1" id="KW-0560">Oxidoreductase</keyword>
<evidence type="ECO:0000313" key="3">
    <source>
        <dbReference type="EMBL" id="GGA36478.1"/>
    </source>
</evidence>
<dbReference type="Pfam" id="PF01266">
    <property type="entry name" value="DAO"/>
    <property type="match status" value="1"/>
</dbReference>
<dbReference type="SUPFAM" id="SSF54373">
    <property type="entry name" value="FAD-linked reductases, C-terminal domain"/>
    <property type="match status" value="1"/>
</dbReference>
<dbReference type="PANTHER" id="PTHR13847">
    <property type="entry name" value="SARCOSINE DEHYDROGENASE-RELATED"/>
    <property type="match status" value="1"/>
</dbReference>
<dbReference type="PANTHER" id="PTHR13847:SF289">
    <property type="entry name" value="GLYCINE OXIDASE"/>
    <property type="match status" value="1"/>
</dbReference>
<dbReference type="GO" id="GO:0005737">
    <property type="term" value="C:cytoplasm"/>
    <property type="evidence" value="ECO:0007669"/>
    <property type="project" value="TreeGrafter"/>
</dbReference>
<dbReference type="SUPFAM" id="SSF51905">
    <property type="entry name" value="FAD/NAD(P)-binding domain"/>
    <property type="match status" value="1"/>
</dbReference>